<feature type="transmembrane region" description="Helical" evidence="5">
    <location>
        <begin position="116"/>
        <end position="147"/>
    </location>
</feature>
<dbReference type="InterPro" id="IPR001046">
    <property type="entry name" value="NRAMP_fam"/>
</dbReference>
<keyword evidence="7" id="KW-1185">Reference proteome</keyword>
<feature type="transmembrane region" description="Helical" evidence="5">
    <location>
        <begin position="335"/>
        <end position="353"/>
    </location>
</feature>
<protein>
    <submittedName>
        <fullName evidence="6">Mn2+/Fe2+ NRAMP family transporter</fullName>
    </submittedName>
</protein>
<evidence type="ECO:0000313" key="7">
    <source>
        <dbReference type="Proteomes" id="UP000749311"/>
    </source>
</evidence>
<feature type="transmembrane region" description="Helical" evidence="5">
    <location>
        <begin position="153"/>
        <end position="173"/>
    </location>
</feature>
<keyword evidence="2 5" id="KW-0812">Transmembrane</keyword>
<keyword evidence="4 5" id="KW-0472">Membrane</keyword>
<dbReference type="Proteomes" id="UP000749311">
    <property type="component" value="Unassembled WGS sequence"/>
</dbReference>
<proteinExistence type="predicted"/>
<feature type="transmembrane region" description="Helical" evidence="5">
    <location>
        <begin position="67"/>
        <end position="85"/>
    </location>
</feature>
<evidence type="ECO:0000256" key="2">
    <source>
        <dbReference type="ARBA" id="ARBA00022692"/>
    </source>
</evidence>
<feature type="transmembrane region" description="Helical" evidence="5">
    <location>
        <begin position="286"/>
        <end position="308"/>
    </location>
</feature>
<sequence>MSDDVHLMADETILDAKDPYALTKDKIKDPPKGWGPSLRFLGPGMVTSAAVVGSGELLTATTLGAKVGFILLWLVFVSTFVKVGVQIELARWSISTGEPSVAGYNRVPPFIAKRGWISWVGLLNFTQVVIGQGGVLAAAALALSMIVPINGDPFSTLSLSFWVVVIVVGVIAIHLSNRYGIVERIATALVLIVTVATIVMVFGIEFTPFAWSAGDIGSGLTFQVAAGSMGIALGMFGFTGVGGGEITQYTYWCVEKGYAAWTGPNDGSEEWAERARGWIAVMKKDAWVSWAIYTVSTAAFYILGASVLHPQGLEPSGNEVLEVISKMFTDTVGEWSKVVFLLLAALALIKTLLANVPGFSRQVSNTLAVFGVFDWKNVHSRNVWMRGLIVGLPIIWGAFAIALKAPLTMVLTAGILNSVFLMTIVIAVVYLSRKETDPRVRDGKVFTTYLYVSGIAVFMVGVLSLIDAL</sequence>
<evidence type="ECO:0000256" key="4">
    <source>
        <dbReference type="ARBA" id="ARBA00023136"/>
    </source>
</evidence>
<comment type="caution">
    <text evidence="6">The sequence shown here is derived from an EMBL/GenBank/DDBJ whole genome shotgun (WGS) entry which is preliminary data.</text>
</comment>
<dbReference type="NCBIfam" id="NF037982">
    <property type="entry name" value="Nramp_1"/>
    <property type="match status" value="1"/>
</dbReference>
<dbReference type="Pfam" id="PF01566">
    <property type="entry name" value="Nramp"/>
    <property type="match status" value="1"/>
</dbReference>
<organism evidence="6 7">
    <name type="scientific">Brooklawnia cerclae</name>
    <dbReference type="NCBI Taxonomy" id="349934"/>
    <lineage>
        <taxon>Bacteria</taxon>
        <taxon>Bacillati</taxon>
        <taxon>Actinomycetota</taxon>
        <taxon>Actinomycetes</taxon>
        <taxon>Propionibacteriales</taxon>
        <taxon>Propionibacteriaceae</taxon>
        <taxon>Brooklawnia</taxon>
    </lineage>
</organism>
<evidence type="ECO:0000256" key="1">
    <source>
        <dbReference type="ARBA" id="ARBA00004141"/>
    </source>
</evidence>
<feature type="transmembrane region" description="Helical" evidence="5">
    <location>
        <begin position="216"/>
        <end position="238"/>
    </location>
</feature>
<dbReference type="EMBL" id="JAAMOZ010000003">
    <property type="protein sequence ID" value="NIH58296.1"/>
    <property type="molecule type" value="Genomic_DNA"/>
</dbReference>
<feature type="transmembrane region" description="Helical" evidence="5">
    <location>
        <begin position="443"/>
        <end position="466"/>
    </location>
</feature>
<dbReference type="PANTHER" id="PTHR11706">
    <property type="entry name" value="SOLUTE CARRIER PROTEIN FAMILY 11 MEMBER"/>
    <property type="match status" value="1"/>
</dbReference>
<name>A0ABX0SNF7_9ACTN</name>
<feature type="transmembrane region" description="Helical" evidence="5">
    <location>
        <begin position="185"/>
        <end position="204"/>
    </location>
</feature>
<keyword evidence="3 5" id="KW-1133">Transmembrane helix</keyword>
<accession>A0ABX0SNF7</accession>
<evidence type="ECO:0000313" key="6">
    <source>
        <dbReference type="EMBL" id="NIH58296.1"/>
    </source>
</evidence>
<reference evidence="6 7" key="1">
    <citation type="submission" date="2020-02" db="EMBL/GenBank/DDBJ databases">
        <title>Sequencing the genomes of 1000 actinobacteria strains.</title>
        <authorList>
            <person name="Klenk H.-P."/>
        </authorList>
    </citation>
    <scope>NUCLEOTIDE SEQUENCE [LARGE SCALE GENOMIC DNA]</scope>
    <source>
        <strain evidence="6 7">DSM 19609</strain>
    </source>
</reference>
<feature type="transmembrane region" description="Helical" evidence="5">
    <location>
        <begin position="409"/>
        <end position="431"/>
    </location>
</feature>
<feature type="transmembrane region" description="Helical" evidence="5">
    <location>
        <begin position="383"/>
        <end position="403"/>
    </location>
</feature>
<evidence type="ECO:0000256" key="3">
    <source>
        <dbReference type="ARBA" id="ARBA00022989"/>
    </source>
</evidence>
<dbReference type="PANTHER" id="PTHR11706:SF3">
    <property type="entry name" value="METAL ION TRANSPORT PROTEIN"/>
    <property type="match status" value="1"/>
</dbReference>
<gene>
    <name evidence="6" type="ORF">FB473_002991</name>
</gene>
<evidence type="ECO:0000256" key="5">
    <source>
        <dbReference type="SAM" id="Phobius"/>
    </source>
</evidence>
<comment type="subcellular location">
    <subcellularLocation>
        <location evidence="1">Membrane</location>
        <topology evidence="1">Multi-pass membrane protein</topology>
    </subcellularLocation>
</comment>
<dbReference type="RefSeq" id="WP_341770149.1">
    <property type="nucleotide sequence ID" value="NZ_BAAAOO010000004.1"/>
</dbReference>